<organism evidence="1 2">
    <name type="scientific">Candidatus Sungbacteria bacterium RIFCSPHIGHO2_02_FULL_47_11</name>
    <dbReference type="NCBI Taxonomy" id="1802270"/>
    <lineage>
        <taxon>Bacteria</taxon>
        <taxon>Candidatus Sungiibacteriota</taxon>
    </lineage>
</organism>
<name>A0A1G2KNH9_9BACT</name>
<accession>A0A1G2KNH9</accession>
<sequence length="102" mass="11446">MVKFGLDNFISLTKSYSFLNAVEVFRFENTGKPSGSLSVHATNEFTGGRVPPTKKNREGRWQYEVCDEIKPVAARALSEAGIKFKKFKFRRASFPGAGREPL</sequence>
<evidence type="ECO:0000313" key="2">
    <source>
        <dbReference type="Proteomes" id="UP000179023"/>
    </source>
</evidence>
<protein>
    <submittedName>
        <fullName evidence="1">Uncharacterized protein</fullName>
    </submittedName>
</protein>
<dbReference type="Proteomes" id="UP000179023">
    <property type="component" value="Unassembled WGS sequence"/>
</dbReference>
<comment type="caution">
    <text evidence="1">The sequence shown here is derived from an EMBL/GenBank/DDBJ whole genome shotgun (WGS) entry which is preliminary data.</text>
</comment>
<gene>
    <name evidence="1" type="ORF">A3C07_00260</name>
</gene>
<reference evidence="1 2" key="1">
    <citation type="journal article" date="2016" name="Nat. Commun.">
        <title>Thousands of microbial genomes shed light on interconnected biogeochemical processes in an aquifer system.</title>
        <authorList>
            <person name="Anantharaman K."/>
            <person name="Brown C.T."/>
            <person name="Hug L.A."/>
            <person name="Sharon I."/>
            <person name="Castelle C.J."/>
            <person name="Probst A.J."/>
            <person name="Thomas B.C."/>
            <person name="Singh A."/>
            <person name="Wilkins M.J."/>
            <person name="Karaoz U."/>
            <person name="Brodie E.L."/>
            <person name="Williams K.H."/>
            <person name="Hubbard S.S."/>
            <person name="Banfield J.F."/>
        </authorList>
    </citation>
    <scope>NUCLEOTIDE SEQUENCE [LARGE SCALE GENOMIC DNA]</scope>
</reference>
<dbReference type="AlphaFoldDB" id="A0A1G2KNH9"/>
<proteinExistence type="predicted"/>
<dbReference type="EMBL" id="MHQI01000026">
    <property type="protein sequence ID" value="OHA00142.1"/>
    <property type="molecule type" value="Genomic_DNA"/>
</dbReference>
<evidence type="ECO:0000313" key="1">
    <source>
        <dbReference type="EMBL" id="OHA00142.1"/>
    </source>
</evidence>